<feature type="domain" description="F-box" evidence="2">
    <location>
        <begin position="375"/>
        <end position="420"/>
    </location>
</feature>
<dbReference type="Pfam" id="PF00646">
    <property type="entry name" value="F-box"/>
    <property type="match status" value="1"/>
</dbReference>
<feature type="region of interest" description="Disordered" evidence="1">
    <location>
        <begin position="416"/>
        <end position="453"/>
    </location>
</feature>
<dbReference type="PANTHER" id="PTHR31111">
    <property type="entry name" value="BNAA05G37150D PROTEIN-RELATED"/>
    <property type="match status" value="1"/>
</dbReference>
<dbReference type="AlphaFoldDB" id="A0A835FDK3"/>
<dbReference type="EMBL" id="JACEFO010001295">
    <property type="protein sequence ID" value="KAF8741164.1"/>
    <property type="molecule type" value="Genomic_DNA"/>
</dbReference>
<proteinExistence type="predicted"/>
<gene>
    <name evidence="3" type="ORF">HU200_013645</name>
</gene>
<organism evidence="3 4">
    <name type="scientific">Digitaria exilis</name>
    <dbReference type="NCBI Taxonomy" id="1010633"/>
    <lineage>
        <taxon>Eukaryota</taxon>
        <taxon>Viridiplantae</taxon>
        <taxon>Streptophyta</taxon>
        <taxon>Embryophyta</taxon>
        <taxon>Tracheophyta</taxon>
        <taxon>Spermatophyta</taxon>
        <taxon>Magnoliopsida</taxon>
        <taxon>Liliopsida</taxon>
        <taxon>Poales</taxon>
        <taxon>Poaceae</taxon>
        <taxon>PACMAD clade</taxon>
        <taxon>Panicoideae</taxon>
        <taxon>Panicodae</taxon>
        <taxon>Paniceae</taxon>
        <taxon>Anthephorinae</taxon>
        <taxon>Digitaria</taxon>
    </lineage>
</organism>
<protein>
    <recommendedName>
        <fullName evidence="2">F-box domain-containing protein</fullName>
    </recommendedName>
</protein>
<reference evidence="3" key="1">
    <citation type="submission" date="2020-07" db="EMBL/GenBank/DDBJ databases">
        <title>Genome sequence and genetic diversity analysis of an under-domesticated orphan crop, white fonio (Digitaria exilis).</title>
        <authorList>
            <person name="Bennetzen J.L."/>
            <person name="Chen S."/>
            <person name="Ma X."/>
            <person name="Wang X."/>
            <person name="Yssel A.E.J."/>
            <person name="Chaluvadi S.R."/>
            <person name="Johnson M."/>
            <person name="Gangashetty P."/>
            <person name="Hamidou F."/>
            <person name="Sanogo M.D."/>
            <person name="Zwaenepoel A."/>
            <person name="Wallace J."/>
            <person name="Van De Peer Y."/>
            <person name="Van Deynze A."/>
        </authorList>
    </citation>
    <scope>NUCLEOTIDE SEQUENCE</scope>
    <source>
        <tissue evidence="3">Leaves</tissue>
    </source>
</reference>
<evidence type="ECO:0000259" key="2">
    <source>
        <dbReference type="PROSITE" id="PS50181"/>
    </source>
</evidence>
<evidence type="ECO:0000256" key="1">
    <source>
        <dbReference type="SAM" id="MobiDB-lite"/>
    </source>
</evidence>
<dbReference type="Gene3D" id="1.20.1280.50">
    <property type="match status" value="2"/>
</dbReference>
<dbReference type="InterPro" id="IPR036047">
    <property type="entry name" value="F-box-like_dom_sf"/>
</dbReference>
<dbReference type="Pfam" id="PF12937">
    <property type="entry name" value="F-box-like"/>
    <property type="match status" value="1"/>
</dbReference>
<evidence type="ECO:0000313" key="3">
    <source>
        <dbReference type="EMBL" id="KAF8741164.1"/>
    </source>
</evidence>
<dbReference type="OrthoDB" id="673967at2759"/>
<evidence type="ECO:0000313" key="4">
    <source>
        <dbReference type="Proteomes" id="UP000636709"/>
    </source>
</evidence>
<name>A0A835FDK3_9POAL</name>
<dbReference type="PANTHER" id="PTHR31111:SF133">
    <property type="entry name" value="OS07G0196600 PROTEIN"/>
    <property type="match status" value="1"/>
</dbReference>
<sequence>MSSADPSAVSALGGRSGITAVDGVLPMELLTEVLLLLPAKEVCRVRAVCPSWRSLTYDPLFVAAYAARHPGPLLAVCRGSTSIDVLDLSGDVVKRLRPNIKGYASRVLYACFEFFLIEGDDHGISVLDPVSGSVSTLPVGITEDLASSCLWYPSWFAFGKVASTGEYKLVRIVDQDLMCGGYGNDPLCEVLTFSEGFRHWGKNDDPAAYRDRIEQWRKVESAPAYLDLNCTDGVIVKGTAYFLLAQCQFEEPYIEDYNIEPGCIPSFNLETEQWSVALRGPASRIVEESNGILNYRDLVDRLMLGELKDFLVTVHCNNQTSTADLWFLMDFENCVWSRQHIIQIEIIPAILVTPSTLARLSNKPADDPDLDATAAITDGVLPGDIRHKVLLHLSAKELCCLHLVCRSRRSLTSDPTFAKAHSSRHPLSPASAPTRTRSTSPMYPATSRGYPYR</sequence>
<keyword evidence="4" id="KW-1185">Reference proteome</keyword>
<dbReference type="InterPro" id="IPR001810">
    <property type="entry name" value="F-box_dom"/>
</dbReference>
<dbReference type="PROSITE" id="PS50181">
    <property type="entry name" value="FBOX"/>
    <property type="match status" value="1"/>
</dbReference>
<accession>A0A835FDK3</accession>
<comment type="caution">
    <text evidence="3">The sequence shown here is derived from an EMBL/GenBank/DDBJ whole genome shotgun (WGS) entry which is preliminary data.</text>
</comment>
<feature type="compositionally biased region" description="Polar residues" evidence="1">
    <location>
        <begin position="431"/>
        <end position="441"/>
    </location>
</feature>
<dbReference type="SMART" id="SM00256">
    <property type="entry name" value="FBOX"/>
    <property type="match status" value="2"/>
</dbReference>
<dbReference type="SUPFAM" id="SSF81383">
    <property type="entry name" value="F-box domain"/>
    <property type="match status" value="2"/>
</dbReference>
<dbReference type="Proteomes" id="UP000636709">
    <property type="component" value="Unassembled WGS sequence"/>
</dbReference>